<dbReference type="Pfam" id="PF05746">
    <property type="entry name" value="DALR_1"/>
    <property type="match status" value="1"/>
</dbReference>
<dbReference type="GO" id="GO:0004814">
    <property type="term" value="F:arginine-tRNA ligase activity"/>
    <property type="evidence" value="ECO:0007669"/>
    <property type="project" value="InterPro"/>
</dbReference>
<evidence type="ECO:0000256" key="2">
    <source>
        <dbReference type="ARBA" id="ARBA00008226"/>
    </source>
</evidence>
<evidence type="ECO:0000256" key="8">
    <source>
        <dbReference type="ARBA" id="ARBA00023146"/>
    </source>
</evidence>
<dbReference type="OrthoDB" id="9775440at2"/>
<gene>
    <name evidence="10" type="primary">glyS</name>
    <name evidence="12" type="ORF">FRC96_21185</name>
</gene>
<dbReference type="GO" id="GO:0006426">
    <property type="term" value="P:glycyl-tRNA aminoacylation"/>
    <property type="evidence" value="ECO:0007669"/>
    <property type="project" value="UniProtKB-UniRule"/>
</dbReference>
<evidence type="ECO:0000313" key="13">
    <source>
        <dbReference type="Proteomes" id="UP000321046"/>
    </source>
</evidence>
<evidence type="ECO:0000256" key="3">
    <source>
        <dbReference type="ARBA" id="ARBA00022490"/>
    </source>
</evidence>
<evidence type="ECO:0000313" key="12">
    <source>
        <dbReference type="EMBL" id="TXD31376.1"/>
    </source>
</evidence>
<evidence type="ECO:0000256" key="10">
    <source>
        <dbReference type="HAMAP-Rule" id="MF_00255"/>
    </source>
</evidence>
<dbReference type="NCBIfam" id="TIGR00211">
    <property type="entry name" value="glyS"/>
    <property type="match status" value="1"/>
</dbReference>
<evidence type="ECO:0000256" key="6">
    <source>
        <dbReference type="ARBA" id="ARBA00022840"/>
    </source>
</evidence>
<dbReference type="PANTHER" id="PTHR30075">
    <property type="entry name" value="GLYCYL-TRNA SYNTHETASE"/>
    <property type="match status" value="1"/>
</dbReference>
<evidence type="ECO:0000256" key="4">
    <source>
        <dbReference type="ARBA" id="ARBA00022598"/>
    </source>
</evidence>
<dbReference type="SMART" id="SM00836">
    <property type="entry name" value="DALR_1"/>
    <property type="match status" value="1"/>
</dbReference>
<comment type="similarity">
    <text evidence="2 10">Belongs to the class-II aminoacyl-tRNA synthetase family.</text>
</comment>
<dbReference type="HAMAP" id="MF_00255">
    <property type="entry name" value="Gly_tRNA_synth_beta"/>
    <property type="match status" value="1"/>
</dbReference>
<evidence type="ECO:0000256" key="1">
    <source>
        <dbReference type="ARBA" id="ARBA00004496"/>
    </source>
</evidence>
<evidence type="ECO:0000256" key="7">
    <source>
        <dbReference type="ARBA" id="ARBA00022917"/>
    </source>
</evidence>
<dbReference type="AlphaFoldDB" id="A0A5C6WUZ8"/>
<sequence>MECIFEIGCEELPARFVPAALDQLRDFFVEAAADARLSHGAIRTMGTPRRLTLLIDELADAQEDLSEERTGPPLKAAYRDGQPTKAAEGFARGQGVALEDLYTVETDKGEYIAAKVFEKGKPASEILPSLLEGILAKLNFPKSMRWADLSMSFARPVRWIVAVAGGELVKMSFAGVESQTATYGHRFVAPGPIEVSSISGYLDDLRAADVEPDPAARKATIEVALKEHAEAIGARVIDDPELVEEVTYLVEKPFAVTLPFSEAYLELPPEVLISSMRSHQRYFALENPDGSGLMAACVIIYNTPVRDPELVARGNLRVLKARLDDARFFWDRDLKTPLAERVAELERVVWLAKIGTMKERTERIGELAGRVGKTLGLEGQALQDAERAGLLSKADLVTQLVFEFTDLQGVMGRAYALKSGENEAVAQAIYDQYLPKGADEELPGSEVGASVAIAEKLDAIVGCFGINLVPSSNADPYGLRRAALGVIRILDAAGYNVTLDRLIDQAIATYQTKNPGVLTRDNDELAAEVKDFLVTRLRYLLLDAAPTDVVDAVLAAGVTDIPSVRGRVKALAGLRDQADFEPLAIGFKRVVNILAKQASELSDAPQVNPELLQEDAEKALFDAFTSTRTEVDAALARSDWQKACAELIGLKAPVDAFFDDVMVMTDDTALRQNRLALLSGLRDLFFGVADISKIQA</sequence>
<dbReference type="PROSITE" id="PS50861">
    <property type="entry name" value="AA_TRNA_LIGASE_II_GLYAB"/>
    <property type="match status" value="1"/>
</dbReference>
<dbReference type="Pfam" id="PF02092">
    <property type="entry name" value="tRNA_synt_2f"/>
    <property type="match status" value="1"/>
</dbReference>
<dbReference type="InterPro" id="IPR006194">
    <property type="entry name" value="Gly-tRNA-synth_heterodimer"/>
</dbReference>
<name>A0A5C6WUZ8_9DELT</name>
<keyword evidence="5 10" id="KW-0547">Nucleotide-binding</keyword>
<dbReference type="Proteomes" id="UP000321046">
    <property type="component" value="Unassembled WGS sequence"/>
</dbReference>
<protein>
    <recommendedName>
        <fullName evidence="10">Glycine--tRNA ligase beta subunit</fullName>
        <ecNumber evidence="10">6.1.1.14</ecNumber>
    </recommendedName>
    <alternativeName>
        <fullName evidence="10">Glycyl-tRNA synthetase beta subunit</fullName>
        <shortName evidence="10">GlyRS</shortName>
    </alternativeName>
</protein>
<dbReference type="SUPFAM" id="SSF109604">
    <property type="entry name" value="HD-domain/PDEase-like"/>
    <property type="match status" value="1"/>
</dbReference>
<comment type="subcellular location">
    <subcellularLocation>
        <location evidence="1 10">Cytoplasm</location>
    </subcellularLocation>
</comment>
<feature type="domain" description="DALR anticodon binding" evidence="11">
    <location>
        <begin position="589"/>
        <end position="694"/>
    </location>
</feature>
<keyword evidence="8 10" id="KW-0030">Aminoacyl-tRNA synthetase</keyword>
<evidence type="ECO:0000256" key="5">
    <source>
        <dbReference type="ARBA" id="ARBA00022741"/>
    </source>
</evidence>
<keyword evidence="7 10" id="KW-0648">Protein biosynthesis</keyword>
<keyword evidence="6 10" id="KW-0067">ATP-binding</keyword>
<dbReference type="PRINTS" id="PR01045">
    <property type="entry name" value="TRNASYNTHGB"/>
</dbReference>
<dbReference type="EMBL" id="VOSL01000148">
    <property type="protein sequence ID" value="TXD31376.1"/>
    <property type="molecule type" value="Genomic_DNA"/>
</dbReference>
<dbReference type="EC" id="6.1.1.14" evidence="10"/>
<comment type="catalytic activity">
    <reaction evidence="9 10">
        <text>tRNA(Gly) + glycine + ATP = glycyl-tRNA(Gly) + AMP + diphosphate</text>
        <dbReference type="Rhea" id="RHEA:16013"/>
        <dbReference type="Rhea" id="RHEA-COMP:9664"/>
        <dbReference type="Rhea" id="RHEA-COMP:9683"/>
        <dbReference type="ChEBI" id="CHEBI:30616"/>
        <dbReference type="ChEBI" id="CHEBI:33019"/>
        <dbReference type="ChEBI" id="CHEBI:57305"/>
        <dbReference type="ChEBI" id="CHEBI:78442"/>
        <dbReference type="ChEBI" id="CHEBI:78522"/>
        <dbReference type="ChEBI" id="CHEBI:456215"/>
        <dbReference type="EC" id="6.1.1.14"/>
    </reaction>
</comment>
<reference evidence="12 13" key="1">
    <citation type="submission" date="2019-08" db="EMBL/GenBank/DDBJ databases">
        <title>Bradymonadales sp. TMQ2.</title>
        <authorList>
            <person name="Liang Q."/>
        </authorList>
    </citation>
    <scope>NUCLEOTIDE SEQUENCE [LARGE SCALE GENOMIC DNA]</scope>
    <source>
        <strain evidence="12 13">TMQ2</strain>
    </source>
</reference>
<dbReference type="GO" id="GO:0006420">
    <property type="term" value="P:arginyl-tRNA aminoacylation"/>
    <property type="evidence" value="ECO:0007669"/>
    <property type="project" value="InterPro"/>
</dbReference>
<organism evidence="12 13">
    <name type="scientific">Lujinxingia vulgaris</name>
    <dbReference type="NCBI Taxonomy" id="2600176"/>
    <lineage>
        <taxon>Bacteria</taxon>
        <taxon>Deltaproteobacteria</taxon>
        <taxon>Bradymonadales</taxon>
        <taxon>Lujinxingiaceae</taxon>
        <taxon>Lujinxingia</taxon>
    </lineage>
</organism>
<comment type="subunit">
    <text evidence="10">Tetramer of two alpha and two beta subunits.</text>
</comment>
<dbReference type="GO" id="GO:0005524">
    <property type="term" value="F:ATP binding"/>
    <property type="evidence" value="ECO:0007669"/>
    <property type="project" value="UniProtKB-UniRule"/>
</dbReference>
<evidence type="ECO:0000259" key="11">
    <source>
        <dbReference type="SMART" id="SM00836"/>
    </source>
</evidence>
<accession>A0A5C6WUZ8</accession>
<dbReference type="RefSeq" id="WP_146977549.1">
    <property type="nucleotide sequence ID" value="NZ_VOSL01000148.1"/>
</dbReference>
<dbReference type="Gene3D" id="1.10.730.10">
    <property type="entry name" value="Isoleucyl-tRNA Synthetase, Domain 1"/>
    <property type="match status" value="1"/>
</dbReference>
<keyword evidence="3 10" id="KW-0963">Cytoplasm</keyword>
<dbReference type="GO" id="GO:0004820">
    <property type="term" value="F:glycine-tRNA ligase activity"/>
    <property type="evidence" value="ECO:0007669"/>
    <property type="project" value="UniProtKB-UniRule"/>
</dbReference>
<evidence type="ECO:0000256" key="9">
    <source>
        <dbReference type="ARBA" id="ARBA00047937"/>
    </source>
</evidence>
<dbReference type="GO" id="GO:0005829">
    <property type="term" value="C:cytosol"/>
    <property type="evidence" value="ECO:0007669"/>
    <property type="project" value="TreeGrafter"/>
</dbReference>
<dbReference type="InterPro" id="IPR008909">
    <property type="entry name" value="DALR_anticod-bd"/>
</dbReference>
<keyword evidence="4 10" id="KW-0436">Ligase</keyword>
<dbReference type="PANTHER" id="PTHR30075:SF2">
    <property type="entry name" value="GLYCINE--TRNA LIGASE, CHLOROPLASTIC_MITOCHONDRIAL 2"/>
    <property type="match status" value="1"/>
</dbReference>
<comment type="caution">
    <text evidence="12">The sequence shown here is derived from an EMBL/GenBank/DDBJ whole genome shotgun (WGS) entry which is preliminary data.</text>
</comment>
<proteinExistence type="inferred from homology"/>
<dbReference type="InterPro" id="IPR015944">
    <property type="entry name" value="Gly-tRNA-synth_bsu"/>
</dbReference>